<dbReference type="KEGG" id="scia:HUG15_20220"/>
<proteinExistence type="predicted"/>
<dbReference type="Pfam" id="PF03621">
    <property type="entry name" value="MbtH"/>
    <property type="match status" value="1"/>
</dbReference>
<reference evidence="2 3" key="1">
    <citation type="submission" date="2020-06" db="EMBL/GenBank/DDBJ databases">
        <title>Genomic analysis of Salicibibacter sp. NKC5-3.</title>
        <authorList>
            <person name="Oh Y.J."/>
        </authorList>
    </citation>
    <scope>NUCLEOTIDE SEQUENCE [LARGE SCALE GENOMIC DNA]</scope>
    <source>
        <strain evidence="2 3">NKC5-3</strain>
    </source>
</reference>
<dbReference type="GO" id="GO:0019290">
    <property type="term" value="P:siderophore biosynthetic process"/>
    <property type="evidence" value="ECO:0007669"/>
    <property type="project" value="TreeGrafter"/>
</dbReference>
<organism evidence="2 3">
    <name type="scientific">Salicibibacter cibarius</name>
    <dbReference type="NCBI Taxonomy" id="2743000"/>
    <lineage>
        <taxon>Bacteria</taxon>
        <taxon>Bacillati</taxon>
        <taxon>Bacillota</taxon>
        <taxon>Bacilli</taxon>
        <taxon>Bacillales</taxon>
        <taxon>Bacillaceae</taxon>
        <taxon>Salicibibacter</taxon>
    </lineage>
</organism>
<sequence>MNDPRENEDEQYRVLMNQNGQYSIWRIDLPVPDGWTIVFEQNYNACLEYIDTHWKELYRPDGTK</sequence>
<dbReference type="GO" id="GO:0005829">
    <property type="term" value="C:cytosol"/>
    <property type="evidence" value="ECO:0007669"/>
    <property type="project" value="TreeGrafter"/>
</dbReference>
<dbReference type="InterPro" id="IPR038020">
    <property type="entry name" value="MbtH-like_sf"/>
</dbReference>
<dbReference type="Gene3D" id="3.90.820.10">
    <property type="entry name" value="Structural Genomics, Unknown Function 30-nov-00 1gh9 Mol_id"/>
    <property type="match status" value="1"/>
</dbReference>
<dbReference type="InterPro" id="IPR005153">
    <property type="entry name" value="MbtH-like_dom"/>
</dbReference>
<accession>A0A7T6Z6C6</accession>
<dbReference type="SUPFAM" id="SSF160582">
    <property type="entry name" value="MbtH-like"/>
    <property type="match status" value="1"/>
</dbReference>
<dbReference type="InterPro" id="IPR037407">
    <property type="entry name" value="MLP_fam"/>
</dbReference>
<protein>
    <submittedName>
        <fullName evidence="2">MbtH family protein</fullName>
    </submittedName>
</protein>
<feature type="domain" description="MbtH-like" evidence="1">
    <location>
        <begin position="3"/>
        <end position="52"/>
    </location>
</feature>
<evidence type="ECO:0000313" key="2">
    <source>
        <dbReference type="EMBL" id="QQK77680.1"/>
    </source>
</evidence>
<keyword evidence="3" id="KW-1185">Reference proteome</keyword>
<dbReference type="EMBL" id="CP054705">
    <property type="protein sequence ID" value="QQK77680.1"/>
    <property type="molecule type" value="Genomic_DNA"/>
</dbReference>
<dbReference type="AlphaFoldDB" id="A0A7T6Z6C6"/>
<dbReference type="PANTHER" id="PTHR38444">
    <property type="entry name" value="ENTEROBACTIN BIOSYNTHESIS PROTEIN YBDZ"/>
    <property type="match status" value="1"/>
</dbReference>
<name>A0A7T6Z6C6_9BACI</name>
<evidence type="ECO:0000313" key="3">
    <source>
        <dbReference type="Proteomes" id="UP000595823"/>
    </source>
</evidence>
<dbReference type="SMART" id="SM00923">
    <property type="entry name" value="MbtH"/>
    <property type="match status" value="1"/>
</dbReference>
<evidence type="ECO:0000259" key="1">
    <source>
        <dbReference type="SMART" id="SM00923"/>
    </source>
</evidence>
<dbReference type="PANTHER" id="PTHR38444:SF1">
    <property type="entry name" value="ENTEROBACTIN BIOSYNTHESIS PROTEIN YBDZ"/>
    <property type="match status" value="1"/>
</dbReference>
<dbReference type="Proteomes" id="UP000595823">
    <property type="component" value="Chromosome"/>
</dbReference>
<dbReference type="RefSeq" id="WP_200125245.1">
    <property type="nucleotide sequence ID" value="NZ_CP054705.1"/>
</dbReference>
<gene>
    <name evidence="2" type="ORF">HUG15_20220</name>
</gene>